<evidence type="ECO:0000313" key="3">
    <source>
        <dbReference type="Proteomes" id="UP000092445"/>
    </source>
</evidence>
<dbReference type="AlphaFoldDB" id="A0A1B0A3K7"/>
<organism evidence="2 3">
    <name type="scientific">Glossina pallidipes</name>
    <name type="common">Tsetse fly</name>
    <dbReference type="NCBI Taxonomy" id="7398"/>
    <lineage>
        <taxon>Eukaryota</taxon>
        <taxon>Metazoa</taxon>
        <taxon>Ecdysozoa</taxon>
        <taxon>Arthropoda</taxon>
        <taxon>Hexapoda</taxon>
        <taxon>Insecta</taxon>
        <taxon>Pterygota</taxon>
        <taxon>Neoptera</taxon>
        <taxon>Endopterygota</taxon>
        <taxon>Diptera</taxon>
        <taxon>Brachycera</taxon>
        <taxon>Muscomorpha</taxon>
        <taxon>Hippoboscoidea</taxon>
        <taxon>Glossinidae</taxon>
        <taxon>Glossina</taxon>
    </lineage>
</organism>
<proteinExistence type="predicted"/>
<feature type="transmembrane region" description="Helical" evidence="1">
    <location>
        <begin position="36"/>
        <end position="55"/>
    </location>
</feature>
<keyword evidence="3" id="KW-1185">Reference proteome</keyword>
<keyword evidence="1" id="KW-0812">Transmembrane</keyword>
<keyword evidence="1" id="KW-0472">Membrane</keyword>
<reference evidence="2" key="2">
    <citation type="submission" date="2020-05" db="UniProtKB">
        <authorList>
            <consortium name="EnsemblMetazoa"/>
        </authorList>
    </citation>
    <scope>IDENTIFICATION</scope>
    <source>
        <strain evidence="2">IAEA</strain>
    </source>
</reference>
<dbReference type="Proteomes" id="UP000092445">
    <property type="component" value="Unassembled WGS sequence"/>
</dbReference>
<evidence type="ECO:0000313" key="2">
    <source>
        <dbReference type="EnsemblMetazoa" id="GPAI033400-PA"/>
    </source>
</evidence>
<keyword evidence="1" id="KW-1133">Transmembrane helix</keyword>
<dbReference type="EnsemblMetazoa" id="GPAI033400-RA">
    <property type="protein sequence ID" value="GPAI033400-PA"/>
    <property type="gene ID" value="GPAI033400"/>
</dbReference>
<sequence length="168" mass="18876">MATIAIQWREDLRYIGGRSETETKANRESSKANDSLNFLTFVVVVVIVIAILLMIEAFTTAIVRGTWIPFEALSNCESDIRNNLIRRTKFLSNNNNNNKIIATPPPLPLPPPPPPPPPANANDELLQFYLQDFTIFHAYAGRCLASGTLKTQTRRCRLKRHASTAKKK</sequence>
<evidence type="ECO:0000256" key="1">
    <source>
        <dbReference type="SAM" id="Phobius"/>
    </source>
</evidence>
<reference evidence="3" key="1">
    <citation type="submission" date="2014-03" db="EMBL/GenBank/DDBJ databases">
        <authorList>
            <person name="Aksoy S."/>
            <person name="Warren W."/>
            <person name="Wilson R.K."/>
        </authorList>
    </citation>
    <scope>NUCLEOTIDE SEQUENCE [LARGE SCALE GENOMIC DNA]</scope>
    <source>
        <strain evidence="3">IAEA</strain>
    </source>
</reference>
<dbReference type="VEuPathDB" id="VectorBase:GPAI033400"/>
<name>A0A1B0A3K7_GLOPL</name>
<accession>A0A1B0A3K7</accession>
<protein>
    <submittedName>
        <fullName evidence="2">Uncharacterized protein</fullName>
    </submittedName>
</protein>